<gene>
    <name evidence="1" type="ORF">F511_31160</name>
</gene>
<organism evidence="1 2">
    <name type="scientific">Dorcoceras hygrometricum</name>
    <dbReference type="NCBI Taxonomy" id="472368"/>
    <lineage>
        <taxon>Eukaryota</taxon>
        <taxon>Viridiplantae</taxon>
        <taxon>Streptophyta</taxon>
        <taxon>Embryophyta</taxon>
        <taxon>Tracheophyta</taxon>
        <taxon>Spermatophyta</taxon>
        <taxon>Magnoliopsida</taxon>
        <taxon>eudicotyledons</taxon>
        <taxon>Gunneridae</taxon>
        <taxon>Pentapetalae</taxon>
        <taxon>asterids</taxon>
        <taxon>lamiids</taxon>
        <taxon>Lamiales</taxon>
        <taxon>Gesneriaceae</taxon>
        <taxon>Didymocarpoideae</taxon>
        <taxon>Trichosporeae</taxon>
        <taxon>Loxocarpinae</taxon>
        <taxon>Dorcoceras</taxon>
    </lineage>
</organism>
<dbReference type="AlphaFoldDB" id="A0A2Z7AN79"/>
<name>A0A2Z7AN79_9LAMI</name>
<dbReference type="Proteomes" id="UP000250235">
    <property type="component" value="Unassembled WGS sequence"/>
</dbReference>
<evidence type="ECO:0000313" key="2">
    <source>
        <dbReference type="Proteomes" id="UP000250235"/>
    </source>
</evidence>
<protein>
    <submittedName>
        <fullName evidence="1">Uncharacterized protein</fullName>
    </submittedName>
</protein>
<keyword evidence="2" id="KW-1185">Reference proteome</keyword>
<proteinExistence type="predicted"/>
<accession>A0A2Z7AN79</accession>
<sequence>MHHSIRSQHQHWLCSTQLSLEDPDQFAPCHFCLGCSIQLTTSKSVRDALRSQYTYLEQLMMVNSAYTSQTNTRQQISSCLLIPTND</sequence>
<reference evidence="1 2" key="1">
    <citation type="journal article" date="2015" name="Proc. Natl. Acad. Sci. U.S.A.">
        <title>The resurrection genome of Boea hygrometrica: A blueprint for survival of dehydration.</title>
        <authorList>
            <person name="Xiao L."/>
            <person name="Yang G."/>
            <person name="Zhang L."/>
            <person name="Yang X."/>
            <person name="Zhao S."/>
            <person name="Ji Z."/>
            <person name="Zhou Q."/>
            <person name="Hu M."/>
            <person name="Wang Y."/>
            <person name="Chen M."/>
            <person name="Xu Y."/>
            <person name="Jin H."/>
            <person name="Xiao X."/>
            <person name="Hu G."/>
            <person name="Bao F."/>
            <person name="Hu Y."/>
            <person name="Wan P."/>
            <person name="Li L."/>
            <person name="Deng X."/>
            <person name="Kuang T."/>
            <person name="Xiang C."/>
            <person name="Zhu J.K."/>
            <person name="Oliver M.J."/>
            <person name="He Y."/>
        </authorList>
    </citation>
    <scope>NUCLEOTIDE SEQUENCE [LARGE SCALE GENOMIC DNA]</scope>
    <source>
        <strain evidence="2">cv. XS01</strain>
    </source>
</reference>
<evidence type="ECO:0000313" key="1">
    <source>
        <dbReference type="EMBL" id="KZV20661.1"/>
    </source>
</evidence>
<dbReference type="EMBL" id="KV015586">
    <property type="protein sequence ID" value="KZV20661.1"/>
    <property type="molecule type" value="Genomic_DNA"/>
</dbReference>